<dbReference type="Proteomes" id="UP000016922">
    <property type="component" value="Unassembled WGS sequence"/>
</dbReference>
<organism evidence="2 3">
    <name type="scientific">Glarea lozoyensis (strain ATCC 20868 / MF5171)</name>
    <dbReference type="NCBI Taxonomy" id="1116229"/>
    <lineage>
        <taxon>Eukaryota</taxon>
        <taxon>Fungi</taxon>
        <taxon>Dikarya</taxon>
        <taxon>Ascomycota</taxon>
        <taxon>Pezizomycotina</taxon>
        <taxon>Leotiomycetes</taxon>
        <taxon>Helotiales</taxon>
        <taxon>Helotiaceae</taxon>
        <taxon>Glarea</taxon>
    </lineage>
</organism>
<keyword evidence="3" id="KW-1185">Reference proteome</keyword>
<dbReference type="KEGG" id="glz:GLAREA_07767"/>
<dbReference type="OMA" id="RENAWIY"/>
<evidence type="ECO:0000313" key="3">
    <source>
        <dbReference type="Proteomes" id="UP000016922"/>
    </source>
</evidence>
<evidence type="ECO:0000256" key="1">
    <source>
        <dbReference type="SAM" id="MobiDB-lite"/>
    </source>
</evidence>
<dbReference type="AlphaFoldDB" id="S3E2D9"/>
<feature type="region of interest" description="Disordered" evidence="1">
    <location>
        <begin position="1"/>
        <end position="21"/>
    </location>
</feature>
<dbReference type="RefSeq" id="XP_008080645.1">
    <property type="nucleotide sequence ID" value="XM_008082454.1"/>
</dbReference>
<sequence length="386" mass="46208">MGLTKSFSEKPECKKVEDQGSRIPKFTFTHEHQTPDIRNPFQDLDIYNHNNSPHLFHWHTNPQTLTPLRPPQPKFYTLPPPLPTYPLIKSYTSHPNPPPHPPTLTPFQIKKLLFIHLSNPLIRAACLERENAWIYRHVNLNEGWNRAMVYCNLQYSLAREYERVYLVGAEMEKAVLYRCAKGWGRERVRREEWWKVVEGFQYFSFQRQELPWVFKDEDMKGIDFGMIFVGAGYGRTHPWRAPGQWWAARKHVFAQYRGKHFLDEIQKEFRAIDERVAEWQKSHVCEDGNGSNKLKRKVYSSFGLNKTIRSRFQAPKKRVRNGRNVQTCMSEEWRKRRREQETRAGRWTDGTVGMNRMWDAFHWVLPAPDEKWNRPWRRSHSRCQWS</sequence>
<gene>
    <name evidence="2" type="ORF">GLAREA_07767</name>
</gene>
<protein>
    <submittedName>
        <fullName evidence="2">Uncharacterized protein</fullName>
    </submittedName>
</protein>
<evidence type="ECO:0000313" key="2">
    <source>
        <dbReference type="EMBL" id="EPE32633.1"/>
    </source>
</evidence>
<feature type="compositionally biased region" description="Basic and acidic residues" evidence="1">
    <location>
        <begin position="7"/>
        <end position="20"/>
    </location>
</feature>
<proteinExistence type="predicted"/>
<dbReference type="HOGENOM" id="CLU_715814_0_0_1"/>
<name>S3E2D9_GLAL2</name>
<dbReference type="OrthoDB" id="3518858at2759"/>
<reference evidence="2 3" key="1">
    <citation type="journal article" date="2013" name="BMC Genomics">
        <title>Genomics-driven discovery of the pneumocandin biosynthetic gene cluster in the fungus Glarea lozoyensis.</title>
        <authorList>
            <person name="Chen L."/>
            <person name="Yue Q."/>
            <person name="Zhang X."/>
            <person name="Xiang M."/>
            <person name="Wang C."/>
            <person name="Li S."/>
            <person name="Che Y."/>
            <person name="Ortiz-Lopez F.J."/>
            <person name="Bills G.F."/>
            <person name="Liu X."/>
            <person name="An Z."/>
        </authorList>
    </citation>
    <scope>NUCLEOTIDE SEQUENCE [LARGE SCALE GENOMIC DNA]</scope>
    <source>
        <strain evidence="3">ATCC 20868 / MF5171</strain>
    </source>
</reference>
<dbReference type="GeneID" id="19466819"/>
<accession>S3E2D9</accession>
<dbReference type="EMBL" id="KE145359">
    <property type="protein sequence ID" value="EPE32633.1"/>
    <property type="molecule type" value="Genomic_DNA"/>
</dbReference>